<dbReference type="InterPro" id="IPR038377">
    <property type="entry name" value="Na/Glc_symporter_sf"/>
</dbReference>
<dbReference type="eggNOG" id="COG0591">
    <property type="taxonomic scope" value="Bacteria"/>
</dbReference>
<comment type="subcellular location">
    <subcellularLocation>
        <location evidence="1">Membrane</location>
        <topology evidence="1">Multi-pass membrane protein</topology>
    </subcellularLocation>
</comment>
<evidence type="ECO:0000256" key="6">
    <source>
        <dbReference type="RuleBase" id="RU362091"/>
    </source>
</evidence>
<dbReference type="RefSeq" id="WP_034527113.1">
    <property type="nucleotide sequence ID" value="NZ_JGZP01000008.1"/>
</dbReference>
<feature type="transmembrane region" description="Helical" evidence="7">
    <location>
        <begin position="489"/>
        <end position="509"/>
    </location>
</feature>
<protein>
    <submittedName>
        <fullName evidence="8">SSS sodium solute transporter superfamily protein</fullName>
    </submittedName>
</protein>
<feature type="transmembrane region" description="Helical" evidence="7">
    <location>
        <begin position="17"/>
        <end position="35"/>
    </location>
</feature>
<feature type="transmembrane region" description="Helical" evidence="7">
    <location>
        <begin position="56"/>
        <end position="78"/>
    </location>
</feature>
<name>A0A087DT65_9BIFI</name>
<sequence>MIDLAAGESAIRLSLSWVDWLILIVYFAMIVWIGYSIHKQQKSSEDFLLAGRSMPAWIAGLAFCAANLGATEILGMAANGAQIGTPTIHYYLIGAVPGMVFLGIFMMPFYYGSGVRSVPEFMYQRFGKGAHVIVSLCFAVSTILQAGINLYAMALILQAMLGWSQWTAIIVSAVFVLAYITLGGLTSAIYNEVMQFFVIVAALIPVTVIGLSHVGGWSGLTAKLDSMKGWSGSIHAWAGTGIGNVTNPVGGDWFSILMGLGFVLGFGYWTTNFTEVQRAFAAKSMTAARMTPILGAIPKMLIWLIIIIPGMIAAATVGNLFSGAHPVLQYNEAIPYLFKMYLPNGVLGVAITGMMASFMAGMAANVSSFNTVFTYDLWQDYVKPGQNDKYYLNMGRIITVIGVFISVFTAWIASQFGNIMTYLQTLFSFFNAPLFAVFILGLVWKRVSNVAGTVGYVCGIIAPLITYILYLQSVAAGNPIFGSATAETWYGAIISCLATWIVAAVLTPFTKSKTDKELEGLTFGTNGIKYFKEASAEELEDAKRAAKEAGKDVATVKVPWYKKPLILGTVIFVLGLVFYIPFF</sequence>
<evidence type="ECO:0000313" key="8">
    <source>
        <dbReference type="EMBL" id="KFI98715.1"/>
    </source>
</evidence>
<organism evidence="8 9">
    <name type="scientific">Bifidobacterium stellenboschense</name>
    <dbReference type="NCBI Taxonomy" id="762211"/>
    <lineage>
        <taxon>Bacteria</taxon>
        <taxon>Bacillati</taxon>
        <taxon>Actinomycetota</taxon>
        <taxon>Actinomycetes</taxon>
        <taxon>Bifidobacteriales</taxon>
        <taxon>Bifidobacteriaceae</taxon>
        <taxon>Bifidobacterium</taxon>
    </lineage>
</organism>
<keyword evidence="4 7" id="KW-1133">Transmembrane helix</keyword>
<dbReference type="Proteomes" id="UP000029004">
    <property type="component" value="Unassembled WGS sequence"/>
</dbReference>
<dbReference type="GO" id="GO:0005886">
    <property type="term" value="C:plasma membrane"/>
    <property type="evidence" value="ECO:0007669"/>
    <property type="project" value="TreeGrafter"/>
</dbReference>
<dbReference type="GO" id="GO:0005412">
    <property type="term" value="F:D-glucose:sodium symporter activity"/>
    <property type="evidence" value="ECO:0007669"/>
    <property type="project" value="TreeGrafter"/>
</dbReference>
<feature type="transmembrane region" description="Helical" evidence="7">
    <location>
        <begin position="300"/>
        <end position="321"/>
    </location>
</feature>
<dbReference type="Pfam" id="PF00474">
    <property type="entry name" value="SSF"/>
    <property type="match status" value="1"/>
</dbReference>
<evidence type="ECO:0000256" key="4">
    <source>
        <dbReference type="ARBA" id="ARBA00022989"/>
    </source>
</evidence>
<gene>
    <name evidence="8" type="ORF">BSTEL_1667</name>
</gene>
<evidence type="ECO:0000256" key="5">
    <source>
        <dbReference type="ARBA" id="ARBA00023136"/>
    </source>
</evidence>
<evidence type="ECO:0000313" key="9">
    <source>
        <dbReference type="Proteomes" id="UP000029004"/>
    </source>
</evidence>
<feature type="transmembrane region" description="Helical" evidence="7">
    <location>
        <begin position="132"/>
        <end position="157"/>
    </location>
</feature>
<feature type="transmembrane region" description="Helical" evidence="7">
    <location>
        <begin position="341"/>
        <end position="369"/>
    </location>
</feature>
<dbReference type="InterPro" id="IPR001734">
    <property type="entry name" value="Na/solute_symporter"/>
</dbReference>
<comment type="caution">
    <text evidence="8">The sequence shown here is derived from an EMBL/GenBank/DDBJ whole genome shotgun (WGS) entry which is preliminary data.</text>
</comment>
<dbReference type="AlphaFoldDB" id="A0A087DT65"/>
<accession>A0A087DT65</accession>
<feature type="transmembrane region" description="Helical" evidence="7">
    <location>
        <begin position="419"/>
        <end position="443"/>
    </location>
</feature>
<dbReference type="EMBL" id="JGZP01000008">
    <property type="protein sequence ID" value="KFI98715.1"/>
    <property type="molecule type" value="Genomic_DNA"/>
</dbReference>
<feature type="transmembrane region" description="Helical" evidence="7">
    <location>
        <begin position="450"/>
        <end position="469"/>
    </location>
</feature>
<keyword evidence="9" id="KW-1185">Reference proteome</keyword>
<proteinExistence type="inferred from homology"/>
<dbReference type="PANTHER" id="PTHR11819:SF195">
    <property type="entry name" value="SODIUM_GLUCOSE COTRANSPORTER 4"/>
    <property type="match status" value="1"/>
</dbReference>
<evidence type="ECO:0000256" key="2">
    <source>
        <dbReference type="ARBA" id="ARBA00006434"/>
    </source>
</evidence>
<feature type="transmembrane region" description="Helical" evidence="7">
    <location>
        <begin position="197"/>
        <end position="220"/>
    </location>
</feature>
<feature type="transmembrane region" description="Helical" evidence="7">
    <location>
        <begin position="163"/>
        <end position="185"/>
    </location>
</feature>
<feature type="transmembrane region" description="Helical" evidence="7">
    <location>
        <begin position="565"/>
        <end position="582"/>
    </location>
</feature>
<dbReference type="Gene3D" id="1.20.1730.10">
    <property type="entry name" value="Sodium/glucose cotransporter"/>
    <property type="match status" value="1"/>
</dbReference>
<reference evidence="8 9" key="1">
    <citation type="submission" date="2014-03" db="EMBL/GenBank/DDBJ databases">
        <title>Genomics of Bifidobacteria.</title>
        <authorList>
            <person name="Ventura M."/>
            <person name="Milani C."/>
            <person name="Lugli G.A."/>
        </authorList>
    </citation>
    <scope>NUCLEOTIDE SEQUENCE [LARGE SCALE GENOMIC DNA]</scope>
    <source>
        <strain evidence="8 9">DSM 23968</strain>
    </source>
</reference>
<feature type="transmembrane region" description="Helical" evidence="7">
    <location>
        <begin position="390"/>
        <end position="413"/>
    </location>
</feature>
<evidence type="ECO:0000256" key="7">
    <source>
        <dbReference type="SAM" id="Phobius"/>
    </source>
</evidence>
<dbReference type="PANTHER" id="PTHR11819">
    <property type="entry name" value="SOLUTE CARRIER FAMILY 5"/>
    <property type="match status" value="1"/>
</dbReference>
<feature type="transmembrane region" description="Helical" evidence="7">
    <location>
        <begin position="90"/>
        <end position="111"/>
    </location>
</feature>
<evidence type="ECO:0000256" key="3">
    <source>
        <dbReference type="ARBA" id="ARBA00022692"/>
    </source>
</evidence>
<evidence type="ECO:0000256" key="1">
    <source>
        <dbReference type="ARBA" id="ARBA00004141"/>
    </source>
</evidence>
<comment type="similarity">
    <text evidence="2 6">Belongs to the sodium:solute symporter (SSF) (TC 2.A.21) family.</text>
</comment>
<dbReference type="NCBIfam" id="TIGR00813">
    <property type="entry name" value="sss"/>
    <property type="match status" value="1"/>
</dbReference>
<keyword evidence="3 7" id="KW-0812">Transmembrane</keyword>
<dbReference type="PROSITE" id="PS50283">
    <property type="entry name" value="NA_SOLUT_SYMP_3"/>
    <property type="match status" value="1"/>
</dbReference>
<dbReference type="OrthoDB" id="9814523at2"/>
<feature type="transmembrane region" description="Helical" evidence="7">
    <location>
        <begin position="253"/>
        <end position="271"/>
    </location>
</feature>
<dbReference type="STRING" id="762211.BSTEL_1667"/>
<keyword evidence="5 7" id="KW-0472">Membrane</keyword>
<dbReference type="CDD" id="cd11478">
    <property type="entry name" value="SLC5sbd_u2"/>
    <property type="match status" value="1"/>
</dbReference>